<feature type="non-terminal residue" evidence="1">
    <location>
        <position position="1"/>
    </location>
</feature>
<evidence type="ECO:0000313" key="2">
    <source>
        <dbReference type="Proteomes" id="UP000499080"/>
    </source>
</evidence>
<comment type="caution">
    <text evidence="1">The sequence shown here is derived from an EMBL/GenBank/DDBJ whole genome shotgun (WGS) entry which is preliminary data.</text>
</comment>
<name>A0A4Y2WTY8_ARAVE</name>
<dbReference type="AlphaFoldDB" id="A0A4Y2WTY8"/>
<reference evidence="1 2" key="1">
    <citation type="journal article" date="2019" name="Sci. Rep.">
        <title>Orb-weaving spider Araneus ventricosus genome elucidates the spidroin gene catalogue.</title>
        <authorList>
            <person name="Kono N."/>
            <person name="Nakamura H."/>
            <person name="Ohtoshi R."/>
            <person name="Moran D.A.P."/>
            <person name="Shinohara A."/>
            <person name="Yoshida Y."/>
            <person name="Fujiwara M."/>
            <person name="Mori M."/>
            <person name="Tomita M."/>
            <person name="Arakawa K."/>
        </authorList>
    </citation>
    <scope>NUCLEOTIDE SEQUENCE [LARGE SCALE GENOMIC DNA]</scope>
</reference>
<proteinExistence type="predicted"/>
<dbReference type="Proteomes" id="UP000499080">
    <property type="component" value="Unassembled WGS sequence"/>
</dbReference>
<keyword evidence="2" id="KW-1185">Reference proteome</keyword>
<dbReference type="EMBL" id="BGPR01064615">
    <property type="protein sequence ID" value="GBO39552.1"/>
    <property type="molecule type" value="Genomic_DNA"/>
</dbReference>
<organism evidence="1 2">
    <name type="scientific">Araneus ventricosus</name>
    <name type="common">Orbweaver spider</name>
    <name type="synonym">Epeira ventricosa</name>
    <dbReference type="NCBI Taxonomy" id="182803"/>
    <lineage>
        <taxon>Eukaryota</taxon>
        <taxon>Metazoa</taxon>
        <taxon>Ecdysozoa</taxon>
        <taxon>Arthropoda</taxon>
        <taxon>Chelicerata</taxon>
        <taxon>Arachnida</taxon>
        <taxon>Araneae</taxon>
        <taxon>Araneomorphae</taxon>
        <taxon>Entelegynae</taxon>
        <taxon>Araneoidea</taxon>
        <taxon>Araneidae</taxon>
        <taxon>Araneus</taxon>
    </lineage>
</organism>
<accession>A0A4Y2WTY8</accession>
<evidence type="ECO:0000313" key="1">
    <source>
        <dbReference type="EMBL" id="GBO39552.1"/>
    </source>
</evidence>
<protein>
    <submittedName>
        <fullName evidence="1">Uncharacterized protein</fullName>
    </submittedName>
</protein>
<gene>
    <name evidence="1" type="ORF">AVEN_127227_1</name>
</gene>
<sequence>DADFAKNVDAAGESSLFSLVHKDEVRYLSATKLSDTVQKGTIVRPTIRAWYTPFMETGRVLHKQVAVAHPFQTPALLWGLWSNPEYLVETMVPF</sequence>